<dbReference type="SUPFAM" id="SSF52540">
    <property type="entry name" value="P-loop containing nucleoside triphosphate hydrolases"/>
    <property type="match status" value="1"/>
</dbReference>
<dbReference type="Pfam" id="PF17784">
    <property type="entry name" value="Sulfotransfer_4"/>
    <property type="match status" value="1"/>
</dbReference>
<dbReference type="PANTHER" id="PTHR36978:SF4">
    <property type="entry name" value="P-LOOP CONTAINING NUCLEOSIDE TRIPHOSPHATE HYDROLASE PROTEIN"/>
    <property type="match status" value="1"/>
</dbReference>
<evidence type="ECO:0000256" key="1">
    <source>
        <dbReference type="SAM" id="Phobius"/>
    </source>
</evidence>
<keyword evidence="1" id="KW-0812">Transmembrane</keyword>
<reference evidence="3" key="1">
    <citation type="journal article" date="2014" name="Genome Announc.">
        <title>Draft genome sequence of Colletotrichum sublineola, a destructive pathogen of cultivated sorghum.</title>
        <authorList>
            <person name="Baroncelli R."/>
            <person name="Sanz-Martin J.M."/>
            <person name="Rech G.E."/>
            <person name="Sukno S.A."/>
            <person name="Thon M.R."/>
        </authorList>
    </citation>
    <scope>NUCLEOTIDE SEQUENCE [LARGE SCALE GENOMIC DNA]</scope>
    <source>
        <strain evidence="3">TX430BB</strain>
    </source>
</reference>
<protein>
    <recommendedName>
        <fullName evidence="4">NAD dependent epimerase/dehydratase</fullName>
    </recommendedName>
</protein>
<keyword evidence="1" id="KW-0472">Membrane</keyword>
<name>A0A066X9G7_COLSU</name>
<dbReference type="HOGENOM" id="CLU_061199_0_1_1"/>
<dbReference type="Proteomes" id="UP000027238">
    <property type="component" value="Unassembled WGS sequence"/>
</dbReference>
<feature type="transmembrane region" description="Helical" evidence="1">
    <location>
        <begin position="253"/>
        <end position="274"/>
    </location>
</feature>
<organism evidence="2 3">
    <name type="scientific">Colletotrichum sublineola</name>
    <name type="common">Sorghum anthracnose fungus</name>
    <dbReference type="NCBI Taxonomy" id="1173701"/>
    <lineage>
        <taxon>Eukaryota</taxon>
        <taxon>Fungi</taxon>
        <taxon>Dikarya</taxon>
        <taxon>Ascomycota</taxon>
        <taxon>Pezizomycotina</taxon>
        <taxon>Sordariomycetes</taxon>
        <taxon>Hypocreomycetidae</taxon>
        <taxon>Glomerellales</taxon>
        <taxon>Glomerellaceae</taxon>
        <taxon>Colletotrichum</taxon>
        <taxon>Colletotrichum graminicola species complex</taxon>
    </lineage>
</organism>
<keyword evidence="3" id="KW-1185">Reference proteome</keyword>
<dbReference type="InterPro" id="IPR040632">
    <property type="entry name" value="Sulfotransfer_4"/>
</dbReference>
<dbReference type="OrthoDB" id="408152at2759"/>
<dbReference type="OMA" id="LARTIWK"/>
<dbReference type="EMBL" id="JMSE01000988">
    <property type="protein sequence ID" value="KDN65793.1"/>
    <property type="molecule type" value="Genomic_DNA"/>
</dbReference>
<dbReference type="eggNOG" id="ENOG502RYDN">
    <property type="taxonomic scope" value="Eukaryota"/>
</dbReference>
<evidence type="ECO:0000313" key="3">
    <source>
        <dbReference type="Proteomes" id="UP000027238"/>
    </source>
</evidence>
<comment type="caution">
    <text evidence="2">The sequence shown here is derived from an EMBL/GenBank/DDBJ whole genome shotgun (WGS) entry which is preliminary data.</text>
</comment>
<proteinExistence type="predicted"/>
<dbReference type="PANTHER" id="PTHR36978">
    <property type="entry name" value="P-LOOP CONTAINING NUCLEOTIDE TRIPHOSPHATE HYDROLASE"/>
    <property type="match status" value="1"/>
</dbReference>
<dbReference type="Gene3D" id="3.40.50.300">
    <property type="entry name" value="P-loop containing nucleotide triphosphate hydrolases"/>
    <property type="match status" value="1"/>
</dbReference>
<evidence type="ECO:0000313" key="2">
    <source>
        <dbReference type="EMBL" id="KDN65793.1"/>
    </source>
</evidence>
<accession>A0A066X9G7</accession>
<keyword evidence="1" id="KW-1133">Transmembrane helix</keyword>
<dbReference type="InterPro" id="IPR027417">
    <property type="entry name" value="P-loop_NTPase"/>
</dbReference>
<sequence>MATPEDRAHDAGPPQVLCVGMLRTGTNSLSAALKELGFKHVFHGLDSRPKPSHWEFLERAAIATWPEVNAEGLTPAPEPFTRQDWDELFGVYDALTDLSCFWALELIDAYPDAKVILTERDFDKWFPSFDSEVLQPLFGPWVDIMLKGVGLIIGNRAGFAMQKTISGFFGGARTLEELRRRAPEVFRYHNERIKAHVAAERLLVYRVGKDGWQPLCKFLGKAVPEGKEFPHNNDKRSHQEEHRKIRKKFLAQAVKVALPYIAVVMLVWVGWAVYW</sequence>
<dbReference type="AlphaFoldDB" id="A0A066X9G7"/>
<gene>
    <name evidence="2" type="ORF">CSUB01_10582</name>
</gene>
<evidence type="ECO:0008006" key="4">
    <source>
        <dbReference type="Google" id="ProtNLM"/>
    </source>
</evidence>